<dbReference type="PANTHER" id="PTHR43445">
    <property type="entry name" value="UDP-N-ACETYLMURAMATE--L-ALANINE LIGASE-RELATED"/>
    <property type="match status" value="1"/>
</dbReference>
<dbReference type="InterPro" id="IPR036565">
    <property type="entry name" value="Mur-like_cat_sf"/>
</dbReference>
<feature type="domain" description="Mur ligase N-terminal catalytic" evidence="1">
    <location>
        <begin position="1"/>
        <end position="84"/>
    </location>
</feature>
<organism evidence="3">
    <name type="scientific">marine metagenome</name>
    <dbReference type="NCBI Taxonomy" id="408172"/>
    <lineage>
        <taxon>unclassified sequences</taxon>
        <taxon>metagenomes</taxon>
        <taxon>ecological metagenomes</taxon>
    </lineage>
</organism>
<feature type="domain" description="Mur ligase central" evidence="2">
    <location>
        <begin position="93"/>
        <end position="272"/>
    </location>
</feature>
<gene>
    <name evidence="3" type="ORF">METZ01_LOCUS186021</name>
</gene>
<feature type="non-terminal residue" evidence="3">
    <location>
        <position position="1"/>
    </location>
</feature>
<dbReference type="Gene3D" id="3.40.50.720">
    <property type="entry name" value="NAD(P)-binding Rossmann-like Domain"/>
    <property type="match status" value="1"/>
</dbReference>
<accession>A0A382D6E1</accession>
<dbReference type="PANTHER" id="PTHR43445:SF3">
    <property type="entry name" value="UDP-N-ACETYLMURAMATE--L-ALANINE LIGASE"/>
    <property type="match status" value="1"/>
</dbReference>
<dbReference type="AlphaFoldDB" id="A0A382D6E1"/>
<evidence type="ECO:0000313" key="3">
    <source>
        <dbReference type="EMBL" id="SVB33167.1"/>
    </source>
</evidence>
<proteinExistence type="predicted"/>
<evidence type="ECO:0008006" key="4">
    <source>
        <dbReference type="Google" id="ProtNLM"/>
    </source>
</evidence>
<dbReference type="InterPro" id="IPR050061">
    <property type="entry name" value="MurCDEF_pg_biosynth"/>
</dbReference>
<dbReference type="Pfam" id="PF01225">
    <property type="entry name" value="Mur_ligase"/>
    <property type="match status" value="1"/>
</dbReference>
<protein>
    <recommendedName>
        <fullName evidence="4">UDP-N-acetylmuramate--L-alanine ligase</fullName>
    </recommendedName>
</protein>
<feature type="non-terminal residue" evidence="3">
    <location>
        <position position="307"/>
    </location>
</feature>
<dbReference type="SUPFAM" id="SSF53623">
    <property type="entry name" value="MurD-like peptide ligases, catalytic domain"/>
    <property type="match status" value="1"/>
</dbReference>
<dbReference type="InterPro" id="IPR000713">
    <property type="entry name" value="Mur_ligase_N"/>
</dbReference>
<dbReference type="GO" id="GO:0016881">
    <property type="term" value="F:acid-amino acid ligase activity"/>
    <property type="evidence" value="ECO:0007669"/>
    <property type="project" value="InterPro"/>
</dbReference>
<name>A0A382D6E1_9ZZZZ</name>
<dbReference type="GO" id="GO:0005524">
    <property type="term" value="F:ATP binding"/>
    <property type="evidence" value="ECO:0007669"/>
    <property type="project" value="InterPro"/>
</dbReference>
<dbReference type="EMBL" id="UINC01037537">
    <property type="protein sequence ID" value="SVB33167.1"/>
    <property type="molecule type" value="Genomic_DNA"/>
</dbReference>
<sequence length="307" mass="32107">MCALAELVLRSGGKVSGCDLKHSQAAQDLIRLGASIEVGHDTAHLEGAVAVVLTSAVPQDHPEVTAARAMGIPVFKRAKALGDWVIGESVVAIAGTHGKTTTTAMTTEILASAGFNPTGLVGGRVIGWKSNLRFGSDALFVVEADEYDKSFLTLSPDVAVVTNVEADHLDIYSDFSGVREGFVEFVSGLREGGRVIVCADDYGAASLLPRLGSTGYTYGTAAGSMLRATDVTVTPEITRCAVHENGNSIGHLEIPGGGRHMLLNALGASAVARSMDVEWPAILQSLSSFSGVTRRFERLGRVAGIEI</sequence>
<dbReference type="Pfam" id="PF08245">
    <property type="entry name" value="Mur_ligase_M"/>
    <property type="match status" value="1"/>
</dbReference>
<dbReference type="InterPro" id="IPR013221">
    <property type="entry name" value="Mur_ligase_cen"/>
</dbReference>
<reference evidence="3" key="1">
    <citation type="submission" date="2018-05" db="EMBL/GenBank/DDBJ databases">
        <authorList>
            <person name="Lanie J.A."/>
            <person name="Ng W.-L."/>
            <person name="Kazmierczak K.M."/>
            <person name="Andrzejewski T.M."/>
            <person name="Davidsen T.M."/>
            <person name="Wayne K.J."/>
            <person name="Tettelin H."/>
            <person name="Glass J.I."/>
            <person name="Rusch D."/>
            <person name="Podicherti R."/>
            <person name="Tsui H.-C.T."/>
            <person name="Winkler M.E."/>
        </authorList>
    </citation>
    <scope>NUCLEOTIDE SEQUENCE</scope>
</reference>
<evidence type="ECO:0000259" key="1">
    <source>
        <dbReference type="Pfam" id="PF01225"/>
    </source>
</evidence>
<dbReference type="Gene3D" id="3.40.1190.10">
    <property type="entry name" value="Mur-like, catalytic domain"/>
    <property type="match status" value="1"/>
</dbReference>
<evidence type="ECO:0000259" key="2">
    <source>
        <dbReference type="Pfam" id="PF08245"/>
    </source>
</evidence>
<dbReference type="SUPFAM" id="SSF51984">
    <property type="entry name" value="MurCD N-terminal domain"/>
    <property type="match status" value="1"/>
</dbReference>